<keyword evidence="2" id="KW-0732">Signal</keyword>
<feature type="region of interest" description="Disordered" evidence="1">
    <location>
        <begin position="465"/>
        <end position="485"/>
    </location>
</feature>
<evidence type="ECO:0000256" key="1">
    <source>
        <dbReference type="SAM" id="MobiDB-lite"/>
    </source>
</evidence>
<dbReference type="Proteomes" id="UP001473302">
    <property type="component" value="Unassembled WGS sequence"/>
</dbReference>
<sequence length="532" mass="57196">MLISHSIVLAALVAQQVYAATITSSGYAPQFSPIFPNLKAPTGVVTSYSAGPYDTSTTLGYERLEGFPETWKAPPTDTPEVKAAYNSIDWSKVPKAPVRKQTADGSWVSNSDGAKDPYCWWSSTNCLTPRVSYLPPDIYTCPNKGDWGLNHDDGPFNRYTDSNANKENPYAEPALYNFLATHNAHTSLFYIGSNVVNYPAAAKRGLNDGHHLCVHSWSHPPLTTQTNAQIVAEFYWTLKAIKAATGVTSKCFRPPQGDVDDRVRAIAWQMGMRNILWDQDTNDWAMPAPGGGNLSPKKVDAFFQERIDSYKSGKDSAGHIVLQHETSSATVNMTMFWLPRLQNVFNVIPALACNGITQPYWETNFVYPINNPENPPATSTSKPPATTAPGTKTSDTPIPTNGACLPGSSGLGLGDGYNGYCCKTEQDCLDNCISGSCNGISNPVQTTTTKGSTTKTTTIRTATVTSTKTTTKTPTKTPTKTTTKTATKTTTKPATSCIAGVSGKKNGSGKTGYCCTSSNDCLAVCRSGTCNV</sequence>
<feature type="signal peptide" evidence="2">
    <location>
        <begin position="1"/>
        <end position="19"/>
    </location>
</feature>
<feature type="domain" description="NodB homology" evidence="3">
    <location>
        <begin position="145"/>
        <end position="359"/>
    </location>
</feature>
<dbReference type="PANTHER" id="PTHR10587:SF98">
    <property type="entry name" value="CHITIN DEACETYLASE"/>
    <property type="match status" value="1"/>
</dbReference>
<evidence type="ECO:0000259" key="3">
    <source>
        <dbReference type="PROSITE" id="PS51677"/>
    </source>
</evidence>
<keyword evidence="5" id="KW-1185">Reference proteome</keyword>
<name>A0ABP9Z6X3_9FUNG</name>
<evidence type="ECO:0000256" key="2">
    <source>
        <dbReference type="SAM" id="SignalP"/>
    </source>
</evidence>
<dbReference type="InterPro" id="IPR050248">
    <property type="entry name" value="Polysacc_deacetylase_ArnD"/>
</dbReference>
<dbReference type="InterPro" id="IPR011330">
    <property type="entry name" value="Glyco_hydro/deAcase_b/a-brl"/>
</dbReference>
<accession>A0ABP9Z6X3</accession>
<proteinExistence type="predicted"/>
<evidence type="ECO:0000313" key="4">
    <source>
        <dbReference type="EMBL" id="GAA5814882.1"/>
    </source>
</evidence>
<organism evidence="4 5">
    <name type="scientific">Mucor flavus</name>
    <dbReference type="NCBI Taxonomy" id="439312"/>
    <lineage>
        <taxon>Eukaryota</taxon>
        <taxon>Fungi</taxon>
        <taxon>Fungi incertae sedis</taxon>
        <taxon>Mucoromycota</taxon>
        <taxon>Mucoromycotina</taxon>
        <taxon>Mucoromycetes</taxon>
        <taxon>Mucorales</taxon>
        <taxon>Mucorineae</taxon>
        <taxon>Mucoraceae</taxon>
        <taxon>Mucor</taxon>
    </lineage>
</organism>
<feature type="chain" id="PRO_5046419991" description="NodB homology domain-containing protein" evidence="2">
    <location>
        <begin position="20"/>
        <end position="532"/>
    </location>
</feature>
<dbReference type="PROSITE" id="PS51677">
    <property type="entry name" value="NODB"/>
    <property type="match status" value="1"/>
</dbReference>
<dbReference type="InterPro" id="IPR002509">
    <property type="entry name" value="NODB_dom"/>
</dbReference>
<dbReference type="PANTHER" id="PTHR10587">
    <property type="entry name" value="GLYCOSYL TRANSFERASE-RELATED"/>
    <property type="match status" value="1"/>
</dbReference>
<feature type="compositionally biased region" description="Low complexity" evidence="1">
    <location>
        <begin position="376"/>
        <end position="394"/>
    </location>
</feature>
<feature type="region of interest" description="Disordered" evidence="1">
    <location>
        <begin position="372"/>
        <end position="401"/>
    </location>
</feature>
<gene>
    <name evidence="4" type="ORF">MFLAVUS_008385</name>
</gene>
<dbReference type="Gene3D" id="3.20.20.370">
    <property type="entry name" value="Glycoside hydrolase/deacetylase"/>
    <property type="match status" value="1"/>
</dbReference>
<comment type="caution">
    <text evidence="4">The sequence shown here is derived from an EMBL/GenBank/DDBJ whole genome shotgun (WGS) entry which is preliminary data.</text>
</comment>
<reference evidence="4 5" key="1">
    <citation type="submission" date="2024-04" db="EMBL/GenBank/DDBJ databases">
        <title>genome sequences of Mucor flavus KT1a and Helicostylum pulchrum KT1b strains isolated from the surface of a dry-aged beef.</title>
        <authorList>
            <person name="Toyotome T."/>
            <person name="Hosono M."/>
            <person name="Torimaru M."/>
            <person name="Fukuda K."/>
            <person name="Mikami N."/>
        </authorList>
    </citation>
    <scope>NUCLEOTIDE SEQUENCE [LARGE SCALE GENOMIC DNA]</scope>
    <source>
        <strain evidence="4 5">KT1a</strain>
    </source>
</reference>
<dbReference type="SUPFAM" id="SSF88713">
    <property type="entry name" value="Glycoside hydrolase/deacetylase"/>
    <property type="match status" value="1"/>
</dbReference>
<dbReference type="Pfam" id="PF01522">
    <property type="entry name" value="Polysacc_deac_1"/>
    <property type="match status" value="1"/>
</dbReference>
<protein>
    <recommendedName>
        <fullName evidence="3">NodB homology domain-containing protein</fullName>
    </recommendedName>
</protein>
<evidence type="ECO:0000313" key="5">
    <source>
        <dbReference type="Proteomes" id="UP001473302"/>
    </source>
</evidence>
<dbReference type="EMBL" id="BAABUK010000023">
    <property type="protein sequence ID" value="GAA5814882.1"/>
    <property type="molecule type" value="Genomic_DNA"/>
</dbReference>